<comment type="caution">
    <text evidence="2">The sequence shown here is derived from an EMBL/GenBank/DDBJ whole genome shotgun (WGS) entry which is preliminary data.</text>
</comment>
<dbReference type="AlphaFoldDB" id="A0A317PZH8"/>
<dbReference type="RefSeq" id="WP_110027412.1">
    <property type="nucleotide sequence ID" value="NZ_QGTS01000013.1"/>
</dbReference>
<dbReference type="Proteomes" id="UP000246744">
    <property type="component" value="Unassembled WGS sequence"/>
</dbReference>
<evidence type="ECO:0000313" key="3">
    <source>
        <dbReference type="Proteomes" id="UP000246744"/>
    </source>
</evidence>
<reference evidence="2 3" key="1">
    <citation type="submission" date="2018-05" db="EMBL/GenBank/DDBJ databases">
        <title>Genomic Encyclopedia of Type Strains, Phase IV (KMG-IV): sequencing the most valuable type-strain genomes for metagenomic binning, comparative biology and taxonomic classification.</title>
        <authorList>
            <person name="Goeker M."/>
        </authorList>
    </citation>
    <scope>NUCLEOTIDE SEQUENCE [LARGE SCALE GENOMIC DNA]</scope>
    <source>
        <strain evidence="2 3">DSM 19579</strain>
    </source>
</reference>
<evidence type="ECO:0000259" key="1">
    <source>
        <dbReference type="Pfam" id="PF08878"/>
    </source>
</evidence>
<accession>A0A317PZH8</accession>
<dbReference type="Pfam" id="PF08878">
    <property type="entry name" value="HamA"/>
    <property type="match status" value="1"/>
</dbReference>
<gene>
    <name evidence="2" type="ORF">DES37_11390</name>
</gene>
<dbReference type="EMBL" id="QGTS01000013">
    <property type="protein sequence ID" value="PWW05387.1"/>
    <property type="molecule type" value="Genomic_DNA"/>
</dbReference>
<feature type="domain" description="Anti-bacteriophage protein A/HamA C-terminal" evidence="1">
    <location>
        <begin position="9"/>
        <end position="278"/>
    </location>
</feature>
<organism evidence="2 3">
    <name type="scientific">Mangrovibacter plantisponsor</name>
    <dbReference type="NCBI Taxonomy" id="451513"/>
    <lineage>
        <taxon>Bacteria</taxon>
        <taxon>Pseudomonadati</taxon>
        <taxon>Pseudomonadota</taxon>
        <taxon>Gammaproteobacteria</taxon>
        <taxon>Enterobacterales</taxon>
        <taxon>Enterobacteriaceae</taxon>
        <taxon>Mangrovibacter</taxon>
    </lineage>
</organism>
<dbReference type="InterPro" id="IPR014976">
    <property type="entry name" value="AbpA_HamA_C"/>
</dbReference>
<keyword evidence="3" id="KW-1185">Reference proteome</keyword>
<evidence type="ECO:0000313" key="2">
    <source>
        <dbReference type="EMBL" id="PWW05387.1"/>
    </source>
</evidence>
<dbReference type="OrthoDB" id="268197at2"/>
<protein>
    <submittedName>
        <fullName evidence="2">Uncharacterized protein DUF1837</fullName>
    </submittedName>
</protein>
<name>A0A317PZH8_9ENTR</name>
<proteinExistence type="predicted"/>
<sequence length="282" mass="32471">MPWTSDHTKWLIDTGERLKTADGKEVEVWELRHEKDEAVLSAWAKHFRNHYCLDTEIDFLRGKRPRPDYLTNIKFPCRTSKLGPGIRAGDFGEILVSDYLQWLLGYWVPRVRWSSKVVRDESPKGSDVIGFRFHKKNGEASTKDVLFVFESKTKFSASTINRLQDAINDSAKDHIRIDESLNFIKQKLFEKREIEQAQRIERFQSPVDMPYKETYGAAAIISDEFFDAEELAAADCGKIPKSAKSKEFFPHPNGDSLVLLVIKGPSMMDLVHELYRRAADEA</sequence>